<sequence>MEVRTSAQQNMSSSFTDERHRRRVENHEADVVIIGAGVVGCALAHALGKQGRSVLLLEKSMKLPDRIIGELLQPGGVRALEKLGLRDCLEGIDAITVRGYNVFYNGESVPIPYPNDRETGKPYEGRSFHHGPFIMKLREAAIKTPNVTVVETTVTQLVKSTNGPEILGVLSSTDGKPDYYFAPLTVVADGYASKFRKQHHANQPQVRSKFFGLELIDATLPAPGFGHVLLSDKPPVLLYQIGQHETRILCDIPENLPSASVKAGGIKNHLRKVVLPSLPDSVQKPFEDALDRGQLRSMPNSFLPAATNRTPGLIFVGDSLNMRHPLTGGGMTCAFNDVLVASELLSPQNVPQFEDTDKVLQQMQKFHWARKEKTSVINILAMALYSLFAADSEFWSFCARIS</sequence>
<dbReference type="InterPro" id="IPR040125">
    <property type="entry name" value="Squalene_monox"/>
</dbReference>
<comment type="caution">
    <text evidence="20">The sequence shown here is derived from an EMBL/GenBank/DDBJ whole genome shotgun (WGS) entry which is preliminary data.</text>
</comment>
<keyword evidence="10" id="KW-0443">Lipid metabolism</keyword>
<evidence type="ECO:0000259" key="18">
    <source>
        <dbReference type="Pfam" id="PF01266"/>
    </source>
</evidence>
<comment type="pathway">
    <text evidence="15">Steroid metabolism; ergosterol biosynthesis.</text>
</comment>
<keyword evidence="5 16" id="KW-0285">Flavoprotein</keyword>
<evidence type="ECO:0000256" key="5">
    <source>
        <dbReference type="ARBA" id="ARBA00022630"/>
    </source>
</evidence>
<evidence type="ECO:0000256" key="13">
    <source>
        <dbReference type="ARBA" id="ARBA00023136"/>
    </source>
</evidence>
<keyword evidence="10" id="KW-0444">Lipid biosynthesis</keyword>
<reference evidence="20 21" key="1">
    <citation type="journal article" date="2016" name="Genome Biol. Evol.">
        <title>Divergent and convergent evolution of fungal pathogenicity.</title>
        <authorList>
            <person name="Shang Y."/>
            <person name="Xiao G."/>
            <person name="Zheng P."/>
            <person name="Cen K."/>
            <person name="Zhan S."/>
            <person name="Wang C."/>
        </authorList>
    </citation>
    <scope>NUCLEOTIDE SEQUENCE [LARGE SCALE GENOMIC DNA]</scope>
    <source>
        <strain evidence="20 21">ARSEF 7405</strain>
    </source>
</reference>
<keyword evidence="10" id="KW-0752">Steroid biosynthesis</keyword>
<dbReference type="GO" id="GO:0006696">
    <property type="term" value="P:ergosterol biosynthetic process"/>
    <property type="evidence" value="ECO:0007669"/>
    <property type="project" value="TreeGrafter"/>
</dbReference>
<feature type="region of interest" description="Disordered" evidence="17">
    <location>
        <begin position="1"/>
        <end position="22"/>
    </location>
</feature>
<evidence type="ECO:0000256" key="14">
    <source>
        <dbReference type="ARBA" id="ARBA00023221"/>
    </source>
</evidence>
<dbReference type="Gene3D" id="3.50.50.60">
    <property type="entry name" value="FAD/NAD(P)-binding domain"/>
    <property type="match status" value="1"/>
</dbReference>
<evidence type="ECO:0000256" key="15">
    <source>
        <dbReference type="ARBA" id="ARBA00029435"/>
    </source>
</evidence>
<proteinExistence type="inferred from homology"/>
<keyword evidence="12 16" id="KW-0560">Oxidoreductase</keyword>
<evidence type="ECO:0000256" key="3">
    <source>
        <dbReference type="ARBA" id="ARBA00004477"/>
    </source>
</evidence>
<evidence type="ECO:0000256" key="9">
    <source>
        <dbReference type="ARBA" id="ARBA00022848"/>
    </source>
</evidence>
<comment type="subcellular location">
    <subcellularLocation>
        <location evidence="3 16">Endoplasmic reticulum membrane</location>
        <topology evidence="3 16">Multi-pass membrane protein</topology>
    </subcellularLocation>
    <subcellularLocation>
        <location evidence="2">Microsome membrane</location>
        <topology evidence="2">Multi-pass membrane protein</topology>
    </subcellularLocation>
</comment>
<gene>
    <name evidence="20" type="ORF">AAP_06106</name>
</gene>
<dbReference type="Proteomes" id="UP000242877">
    <property type="component" value="Unassembled WGS sequence"/>
</dbReference>
<dbReference type="PANTHER" id="PTHR10835">
    <property type="entry name" value="SQUALENE MONOOXYGENASE"/>
    <property type="match status" value="1"/>
</dbReference>
<evidence type="ECO:0000313" key="21">
    <source>
        <dbReference type="Proteomes" id="UP000242877"/>
    </source>
</evidence>
<comment type="catalytic activity">
    <reaction evidence="16">
        <text>squalene + reduced [NADPH--hemoprotein reductase] + O2 = (S)-2,3-epoxysqualene + oxidized [NADPH--hemoprotein reductase] + H2O + H(+)</text>
        <dbReference type="Rhea" id="RHEA:25282"/>
        <dbReference type="Rhea" id="RHEA-COMP:11964"/>
        <dbReference type="Rhea" id="RHEA-COMP:11965"/>
        <dbReference type="ChEBI" id="CHEBI:15377"/>
        <dbReference type="ChEBI" id="CHEBI:15378"/>
        <dbReference type="ChEBI" id="CHEBI:15379"/>
        <dbReference type="ChEBI" id="CHEBI:15440"/>
        <dbReference type="ChEBI" id="CHEBI:15441"/>
        <dbReference type="ChEBI" id="CHEBI:57618"/>
        <dbReference type="ChEBI" id="CHEBI:58210"/>
        <dbReference type="EC" id="1.14.14.17"/>
    </reaction>
</comment>
<evidence type="ECO:0000256" key="1">
    <source>
        <dbReference type="ARBA" id="ARBA00001974"/>
    </source>
</evidence>
<keyword evidence="13" id="KW-0472">Membrane</keyword>
<dbReference type="InterPro" id="IPR036188">
    <property type="entry name" value="FAD/NAD-bd_sf"/>
</dbReference>
<keyword evidence="20" id="KW-0503">Monooxygenase</keyword>
<dbReference type="PANTHER" id="PTHR10835:SF0">
    <property type="entry name" value="SQUALENE MONOOXYGENASE"/>
    <property type="match status" value="1"/>
</dbReference>
<protein>
    <recommendedName>
        <fullName evidence="16">Squalene monooxygenase</fullName>
        <ecNumber evidence="16">1.14.14.17</ecNumber>
    </recommendedName>
</protein>
<organism evidence="20 21">
    <name type="scientific">Ascosphaera apis ARSEF 7405</name>
    <dbReference type="NCBI Taxonomy" id="392613"/>
    <lineage>
        <taxon>Eukaryota</taxon>
        <taxon>Fungi</taxon>
        <taxon>Dikarya</taxon>
        <taxon>Ascomycota</taxon>
        <taxon>Pezizomycotina</taxon>
        <taxon>Eurotiomycetes</taxon>
        <taxon>Eurotiomycetidae</taxon>
        <taxon>Onygenales</taxon>
        <taxon>Ascosphaeraceae</taxon>
        <taxon>Ascosphaera</taxon>
    </lineage>
</organism>
<dbReference type="AlphaFoldDB" id="A0A167V1S1"/>
<dbReference type="GO" id="GO:0005789">
    <property type="term" value="C:endoplasmic reticulum membrane"/>
    <property type="evidence" value="ECO:0007669"/>
    <property type="project" value="UniProtKB-SubCell"/>
</dbReference>
<accession>A0A167V1S1</accession>
<dbReference type="EC" id="1.14.14.17" evidence="16"/>
<dbReference type="InterPro" id="IPR006076">
    <property type="entry name" value="FAD-dep_OxRdtase"/>
</dbReference>
<dbReference type="PRINTS" id="PR00420">
    <property type="entry name" value="RNGMNOXGNASE"/>
</dbReference>
<name>A0A167V1S1_9EURO</name>
<evidence type="ECO:0000256" key="16">
    <source>
        <dbReference type="RuleBase" id="RU367121"/>
    </source>
</evidence>
<keyword evidence="6" id="KW-0812">Transmembrane</keyword>
<keyword evidence="7 16" id="KW-0256">Endoplasmic reticulum</keyword>
<evidence type="ECO:0000256" key="11">
    <source>
        <dbReference type="ARBA" id="ARBA00022989"/>
    </source>
</evidence>
<evidence type="ECO:0000256" key="10">
    <source>
        <dbReference type="ARBA" id="ARBA00022955"/>
    </source>
</evidence>
<evidence type="ECO:0000259" key="19">
    <source>
        <dbReference type="Pfam" id="PF08491"/>
    </source>
</evidence>
<comment type="similarity">
    <text evidence="4 16">Belongs to the squalene monooxygenase family.</text>
</comment>
<dbReference type="OrthoDB" id="1678617at2759"/>
<comment type="cofactor">
    <cofactor evidence="1 16">
        <name>FAD</name>
        <dbReference type="ChEBI" id="CHEBI:57692"/>
    </cofactor>
</comment>
<evidence type="ECO:0000256" key="2">
    <source>
        <dbReference type="ARBA" id="ARBA00004154"/>
    </source>
</evidence>
<dbReference type="VEuPathDB" id="FungiDB:AAP_06106"/>
<dbReference type="GO" id="GO:0050660">
    <property type="term" value="F:flavin adenine dinucleotide binding"/>
    <property type="evidence" value="ECO:0007669"/>
    <property type="project" value="UniProtKB-UniRule"/>
</dbReference>
<dbReference type="EMBL" id="AZGZ01000043">
    <property type="protein sequence ID" value="KZZ86916.1"/>
    <property type="molecule type" value="Genomic_DNA"/>
</dbReference>
<dbReference type="Pfam" id="PF08491">
    <property type="entry name" value="SE"/>
    <property type="match status" value="1"/>
</dbReference>
<keyword evidence="8 16" id="KW-0274">FAD</keyword>
<comment type="function">
    <text evidence="16">Catalyzes the stereospecific oxidation of squalene to (S)-2,3-epoxysqualene, and is considered to be a rate-limiting enzyme in steroid biosynthesis.</text>
</comment>
<evidence type="ECO:0000256" key="4">
    <source>
        <dbReference type="ARBA" id="ARBA00008802"/>
    </source>
</evidence>
<dbReference type="SUPFAM" id="SSF51905">
    <property type="entry name" value="FAD/NAD(P)-binding domain"/>
    <property type="match status" value="1"/>
</dbReference>
<dbReference type="FunFam" id="3.50.50.60:FF:000166">
    <property type="entry name" value="Squalene monooxygenase Erg1"/>
    <property type="match status" value="1"/>
</dbReference>
<feature type="domain" description="FAD dependent oxidoreductase" evidence="18">
    <location>
        <begin position="30"/>
        <end position="60"/>
    </location>
</feature>
<dbReference type="Pfam" id="PF01266">
    <property type="entry name" value="DAO"/>
    <property type="match status" value="1"/>
</dbReference>
<evidence type="ECO:0000256" key="12">
    <source>
        <dbReference type="ARBA" id="ARBA00023002"/>
    </source>
</evidence>
<evidence type="ECO:0000313" key="20">
    <source>
        <dbReference type="EMBL" id="KZZ86916.1"/>
    </source>
</evidence>
<dbReference type="InterPro" id="IPR013698">
    <property type="entry name" value="Squalene_epoxidase"/>
</dbReference>
<evidence type="ECO:0000256" key="17">
    <source>
        <dbReference type="SAM" id="MobiDB-lite"/>
    </source>
</evidence>
<evidence type="ECO:0000256" key="7">
    <source>
        <dbReference type="ARBA" id="ARBA00022824"/>
    </source>
</evidence>
<evidence type="ECO:0000256" key="6">
    <source>
        <dbReference type="ARBA" id="ARBA00022692"/>
    </source>
</evidence>
<evidence type="ECO:0000256" key="8">
    <source>
        <dbReference type="ARBA" id="ARBA00022827"/>
    </source>
</evidence>
<feature type="domain" description="Squalene epoxidase" evidence="19">
    <location>
        <begin position="181"/>
        <end position="393"/>
    </location>
</feature>
<keyword evidence="14" id="KW-0753">Steroid metabolism</keyword>
<dbReference type="GO" id="GO:0004506">
    <property type="term" value="F:squalene monooxygenase activity"/>
    <property type="evidence" value="ECO:0007669"/>
    <property type="project" value="UniProtKB-UniRule"/>
</dbReference>
<dbReference type="UniPathway" id="UPA00767">
    <property type="reaction ID" value="UER00752"/>
</dbReference>
<keyword evidence="9" id="KW-0492">Microsome</keyword>
<keyword evidence="21" id="KW-1185">Reference proteome</keyword>
<feature type="compositionally biased region" description="Polar residues" evidence="17">
    <location>
        <begin position="1"/>
        <end position="15"/>
    </location>
</feature>
<keyword evidence="11" id="KW-1133">Transmembrane helix</keyword>